<name>A0A563EPL8_9PSEU</name>
<dbReference type="OrthoDB" id="3505502at2"/>
<organism evidence="3 4">
    <name type="scientific">Lentzea tibetensis</name>
    <dbReference type="NCBI Taxonomy" id="2591470"/>
    <lineage>
        <taxon>Bacteria</taxon>
        <taxon>Bacillati</taxon>
        <taxon>Actinomycetota</taxon>
        <taxon>Actinomycetes</taxon>
        <taxon>Pseudonocardiales</taxon>
        <taxon>Pseudonocardiaceae</taxon>
        <taxon>Lentzea</taxon>
    </lineage>
</organism>
<dbReference type="Proteomes" id="UP000316639">
    <property type="component" value="Unassembled WGS sequence"/>
</dbReference>
<dbReference type="InterPro" id="IPR032675">
    <property type="entry name" value="LRR_dom_sf"/>
</dbReference>
<keyword evidence="1" id="KW-0433">Leucine-rich repeat</keyword>
<dbReference type="Gene3D" id="3.80.10.10">
    <property type="entry name" value="Ribonuclease Inhibitor"/>
    <property type="match status" value="2"/>
</dbReference>
<evidence type="ECO:0008006" key="5">
    <source>
        <dbReference type="Google" id="ProtNLM"/>
    </source>
</evidence>
<evidence type="ECO:0000313" key="4">
    <source>
        <dbReference type="Proteomes" id="UP000316639"/>
    </source>
</evidence>
<dbReference type="EMBL" id="VOBR01000016">
    <property type="protein sequence ID" value="TWP49343.1"/>
    <property type="molecule type" value="Genomic_DNA"/>
</dbReference>
<dbReference type="InterPro" id="IPR050836">
    <property type="entry name" value="SDS22/Internalin_LRR"/>
</dbReference>
<reference evidence="3 4" key="1">
    <citation type="submission" date="2019-07" db="EMBL/GenBank/DDBJ databases">
        <title>Lentzea xizangensis sp. nov., isolated from Qinghai-Tibetan Plateau Soils.</title>
        <authorList>
            <person name="Huang J."/>
        </authorList>
    </citation>
    <scope>NUCLEOTIDE SEQUENCE [LARGE SCALE GENOMIC DNA]</scope>
    <source>
        <strain evidence="3 4">FXJ1.1311</strain>
    </source>
</reference>
<comment type="caution">
    <text evidence="3">The sequence shown here is derived from an EMBL/GenBank/DDBJ whole genome shotgun (WGS) entry which is preliminary data.</text>
</comment>
<evidence type="ECO:0000256" key="1">
    <source>
        <dbReference type="ARBA" id="ARBA00022614"/>
    </source>
</evidence>
<keyword evidence="4" id="KW-1185">Reference proteome</keyword>
<accession>A0A563EPL8</accession>
<dbReference type="PANTHER" id="PTHR46652:SF3">
    <property type="entry name" value="LEUCINE-RICH REPEAT-CONTAINING PROTEIN 9"/>
    <property type="match status" value="1"/>
</dbReference>
<evidence type="ECO:0000313" key="3">
    <source>
        <dbReference type="EMBL" id="TWP49343.1"/>
    </source>
</evidence>
<dbReference type="SUPFAM" id="SSF52058">
    <property type="entry name" value="L domain-like"/>
    <property type="match status" value="2"/>
</dbReference>
<proteinExistence type="predicted"/>
<gene>
    <name evidence="3" type="ORF">FKR81_24865</name>
</gene>
<dbReference type="RefSeq" id="WP_146354920.1">
    <property type="nucleotide sequence ID" value="NZ_VOBR01000016.1"/>
</dbReference>
<dbReference type="AlphaFoldDB" id="A0A563EPL8"/>
<dbReference type="PANTHER" id="PTHR46652">
    <property type="entry name" value="LEUCINE-RICH REPEAT AND IQ DOMAIN-CONTAINING PROTEIN 1-RELATED"/>
    <property type="match status" value="1"/>
</dbReference>
<keyword evidence="2" id="KW-0677">Repeat</keyword>
<evidence type="ECO:0000256" key="2">
    <source>
        <dbReference type="ARBA" id="ARBA00022737"/>
    </source>
</evidence>
<sequence>MVSWILEDGEPLPSADERHGIVELKVSEYAEIEWAELSGLPALERLTLNGWGIHDLDFLPVLPRLRRLTIDPCPDLEDVSALLRQPSLTHLELCSGARTDLDRLNVETLARLTGLRSLGFSRDGLPDLSFVAGMTVLERLDLFSVVLRDLGPLAGCAALRKLNLDGCDELAGVEPLAGLPDLGELWLSGPVTADLAPLAGTPLERLVIQHRRVKDLPVDLESIARIPGLETLEILSADLVGLDGLAGSSVRVLRLGRCLRLTDLSAVGTLPNLESLRIAEAQALERVDLGSPRPALREVRFSDCRALTGIDDLRLAHPGIGIARSR</sequence>
<protein>
    <recommendedName>
        <fullName evidence="5">Leucine-rich repeat domain-containing protein</fullName>
    </recommendedName>
</protein>